<keyword evidence="3" id="KW-1185">Reference proteome</keyword>
<protein>
    <submittedName>
        <fullName evidence="2">IMP dehydrogenase</fullName>
    </submittedName>
</protein>
<dbReference type="InterPro" id="IPR018667">
    <property type="entry name" value="DUF2126"/>
</dbReference>
<dbReference type="PANTHER" id="PTHR33490:SF1">
    <property type="entry name" value="SLL1233 PROTEIN"/>
    <property type="match status" value="1"/>
</dbReference>
<dbReference type="STRING" id="1818881.A3196_12565"/>
<proteinExistence type="predicted"/>
<dbReference type="InterPro" id="IPR013589">
    <property type="entry name" value="Bac_transglu_N"/>
</dbReference>
<dbReference type="Pfam" id="PF09899">
    <property type="entry name" value="DUF2126"/>
    <property type="match status" value="1"/>
</dbReference>
<dbReference type="Pfam" id="PF01841">
    <property type="entry name" value="Transglut_core"/>
    <property type="match status" value="1"/>
</dbReference>
<dbReference type="EMBL" id="LVJZ01000003">
    <property type="protein sequence ID" value="ODB97515.1"/>
    <property type="molecule type" value="Genomic_DNA"/>
</dbReference>
<feature type="domain" description="Transglutaminase-like" evidence="1">
    <location>
        <begin position="192"/>
        <end position="268"/>
    </location>
</feature>
<accession>A0A1E2USH7</accession>
<dbReference type="Proteomes" id="UP000094849">
    <property type="component" value="Unassembled WGS sequence"/>
</dbReference>
<reference evidence="2 3" key="1">
    <citation type="submission" date="2016-03" db="EMBL/GenBank/DDBJ databases">
        <title>Chemosynthetic sulphur-oxidizing symbionts of marine invertebrate animals are capable of nitrogen fixation.</title>
        <authorList>
            <person name="Petersen J.M."/>
            <person name="Kemper A."/>
            <person name="Gruber-Vodicka H."/>
            <person name="Cardini U."/>
            <person name="Geest Mvander."/>
            <person name="Kleiner M."/>
            <person name="Bulgheresi S."/>
            <person name="Fussmann M."/>
            <person name="Herbold C."/>
            <person name="Seah B.K.B."/>
            <person name="Antony C.Paul."/>
            <person name="Liu D."/>
            <person name="Belitz A."/>
            <person name="Weber M."/>
        </authorList>
    </citation>
    <scope>NUCLEOTIDE SEQUENCE [LARGE SCALE GENOMIC DNA]</scope>
    <source>
        <strain evidence="2">G_D</strain>
    </source>
</reference>
<dbReference type="AlphaFoldDB" id="A0A1E2USH7"/>
<evidence type="ECO:0000313" key="3">
    <source>
        <dbReference type="Proteomes" id="UP000094849"/>
    </source>
</evidence>
<evidence type="ECO:0000313" key="2">
    <source>
        <dbReference type="EMBL" id="ODB97515.1"/>
    </source>
</evidence>
<dbReference type="Gene3D" id="3.10.620.30">
    <property type="match status" value="1"/>
</dbReference>
<organism evidence="2 3">
    <name type="scientific">Candidatus Thiodiazotropha endoloripes</name>
    <dbReference type="NCBI Taxonomy" id="1818881"/>
    <lineage>
        <taxon>Bacteria</taxon>
        <taxon>Pseudomonadati</taxon>
        <taxon>Pseudomonadota</taxon>
        <taxon>Gammaproteobacteria</taxon>
        <taxon>Chromatiales</taxon>
        <taxon>Sedimenticolaceae</taxon>
        <taxon>Candidatus Thiodiazotropha</taxon>
    </lineage>
</organism>
<dbReference type="InterPro" id="IPR038765">
    <property type="entry name" value="Papain-like_cys_pep_sf"/>
</dbReference>
<gene>
    <name evidence="2" type="ORF">A3196_12565</name>
</gene>
<name>A0A1E2USH7_9GAMM</name>
<dbReference type="Pfam" id="PF08379">
    <property type="entry name" value="Bact_transglu_N"/>
    <property type="match status" value="1"/>
</dbReference>
<dbReference type="SUPFAM" id="SSF54001">
    <property type="entry name" value="Cysteine proteinases"/>
    <property type="match status" value="1"/>
</dbReference>
<dbReference type="InterPro" id="IPR002931">
    <property type="entry name" value="Transglutaminase-like"/>
</dbReference>
<comment type="caution">
    <text evidence="2">The sequence shown here is derived from an EMBL/GenBank/DDBJ whole genome shotgun (WGS) entry which is preliminary data.</text>
</comment>
<evidence type="ECO:0000259" key="1">
    <source>
        <dbReference type="SMART" id="SM00460"/>
    </source>
</evidence>
<dbReference type="RefSeq" id="WP_069024549.1">
    <property type="nucleotide sequence ID" value="NZ_LVJZ01000003.1"/>
</dbReference>
<sequence length="1128" mass="128162">MSVRIAIQHRTEYHFDRPVDLAPHLIRLRPAPHTRTPLHHYALKIEPQKKFLNWQQDPFGNYVARCVFLEKAKKLVIEVNLVADMVTINPFDFFVEEVCEHFPFKYETQLKKELFPYFELKERGPRLMAWLKRLKADPVGFGYQSDGKPQAPEEAGQGPHIVHFLVELNQRLQQDIDYTIRMEPGVQSCEQTLTKAKGSCRDSAWLLVQILRHLGLAARFVSGYLVQLVADQKSLDGPSGPEEDFTDLHAWTEVFVPGAGWIGLDPTSGLFAGEGHIPLACTPDPVSAAPIVGATDKCKVTFHHTNNVQRIHEDPRVTKPYSDSQWQAILSLGDFVDKQLLYGDVRLTMGGEPTFVSIDDMDSPQWNTAALGRHKRALAGDLLKRLKKAFATDAILHYGQGKWYPGEPLPRWALTCAWRKDKQPVWRHPELLDQPDSSSEYNAHHAQLLIRHIQKHLDLLDDRYVVPGMEDNLYYLWKEGTLPANVDVLDSKLKDPLERSRLRRVFEQGLQKVVGYALPIAWDYRQESWVSNPWNFRRGNMYLIPGDSPMGYRLPLDSLRWEKAEERHEIHPRDPFDERQLQPEIKDRLRLTQSGMTIPLPEAPMAADDPSLFEQDDEIHGQALIRTALCVESRSGHLHIFLPPLTELEHYLDLVNAIEAAAVETGYGVIMEGYEPPKDPRLERLQITPDPGVIEVNIQPSSSWRELVQLNQTLYEEARQSRLGTEKFMLDGRHSGTGGGNHVTIGAADPADSPILRRPHLLRSLLTYWQHHPALSYLFSGLFIGPTSQAPRVDEARDDSLYELGIAFSAMPPGDTPAPWLVDRILRHLLVDLTGNTHRSEFCIDKLYSPDSPSGRLGLVEFRGFEMPPHAQMSALQMLLLRALIARFWDTPYDRAPVSWGTELHDRFMLPHFVARDLADVVNDLNRAGYAFENPWFDPFLEFRFPRYGTINVDDLELELRFAIEPWNVLGEEVTVQGTARFVDSSVERLQTRIKGITPGRHAVTCNGRPLPLHNTGTHGEYVAGVRFKAWQPPSGLHPTIGSHAPLVFDIVDTWNRTSLGGCTYHVAHPGGRHYETFPVNANEAEARRLARFHDHGHTGGTINLTEERINPDFPYTLDLRTNPGGSR</sequence>
<dbReference type="PANTHER" id="PTHR33490">
    <property type="entry name" value="BLR5614 PROTEIN-RELATED"/>
    <property type="match status" value="1"/>
</dbReference>
<dbReference type="SMART" id="SM00460">
    <property type="entry name" value="TGc"/>
    <property type="match status" value="1"/>
</dbReference>